<reference evidence="2 3" key="1">
    <citation type="submission" date="2024-05" db="EMBL/GenBank/DDBJ databases">
        <authorList>
            <consortium name="Candidatus Magnetaquicoccaceae bacterium FCR-1 genome sequencing consortium"/>
            <person name="Shimoshige H."/>
            <person name="Shimamura S."/>
            <person name="Taoka A."/>
            <person name="Kobayashi H."/>
            <person name="Maekawa T."/>
        </authorList>
    </citation>
    <scope>NUCLEOTIDE SEQUENCE [LARGE SCALE GENOMIC DNA]</scope>
    <source>
        <strain evidence="2 3">FCR-1</strain>
    </source>
</reference>
<sequence>MKSVKTRIEKALQLTGSDQVWALIRVWRCFSFAEMTDIARVHPDTIRGYLRALVQSGHLSVNEGFYRLERDVGVDRPRVREDGSDVPQTGRQRAWTAMKIAKTFSIRDLHVTCGIAILDARDYISGLHHAGILVVVEASRPGVLAKYTLPRHANTGSKAPSLRRDGSVLDLNTGKVHPRLTGGRS</sequence>
<gene>
    <name evidence="2" type="ORF">SIID45300_02419</name>
</gene>
<organism evidence="2 3">
    <name type="scientific">Candidatus Magnetaquiglobus chichijimensis</name>
    <dbReference type="NCBI Taxonomy" id="3141448"/>
    <lineage>
        <taxon>Bacteria</taxon>
        <taxon>Pseudomonadati</taxon>
        <taxon>Pseudomonadota</taxon>
        <taxon>Magnetococcia</taxon>
        <taxon>Magnetococcales</taxon>
        <taxon>Candidatus Magnetaquicoccaceae</taxon>
        <taxon>Candidatus Magnetaquiglobus</taxon>
    </lineage>
</organism>
<dbReference type="Proteomes" id="UP001628193">
    <property type="component" value="Unassembled WGS sequence"/>
</dbReference>
<keyword evidence="3" id="KW-1185">Reference proteome</keyword>
<name>A0ABQ0CB07_9PROT</name>
<feature type="region of interest" description="Disordered" evidence="1">
    <location>
        <begin position="154"/>
        <end position="185"/>
    </location>
</feature>
<dbReference type="EMBL" id="BAAFGK010000004">
    <property type="protein sequence ID" value="GAB0058077.1"/>
    <property type="molecule type" value="Genomic_DNA"/>
</dbReference>
<dbReference type="RefSeq" id="WP_420905756.1">
    <property type="nucleotide sequence ID" value="NZ_BAAFGK010000004.1"/>
</dbReference>
<evidence type="ECO:0000256" key="1">
    <source>
        <dbReference type="SAM" id="MobiDB-lite"/>
    </source>
</evidence>
<protein>
    <submittedName>
        <fullName evidence="2">Uncharacterized protein</fullName>
    </submittedName>
</protein>
<reference evidence="2 3" key="2">
    <citation type="submission" date="2024-09" db="EMBL/GenBank/DDBJ databases">
        <title>Draft genome sequence of Candidatus Magnetaquicoccaceae bacterium FCR-1.</title>
        <authorList>
            <person name="Shimoshige H."/>
            <person name="Shimamura S."/>
            <person name="Taoka A."/>
            <person name="Kobayashi H."/>
            <person name="Maekawa T."/>
        </authorList>
    </citation>
    <scope>NUCLEOTIDE SEQUENCE [LARGE SCALE GENOMIC DNA]</scope>
    <source>
        <strain evidence="2 3">FCR-1</strain>
    </source>
</reference>
<accession>A0ABQ0CB07</accession>
<proteinExistence type="predicted"/>
<comment type="caution">
    <text evidence="2">The sequence shown here is derived from an EMBL/GenBank/DDBJ whole genome shotgun (WGS) entry which is preliminary data.</text>
</comment>
<evidence type="ECO:0000313" key="2">
    <source>
        <dbReference type="EMBL" id="GAB0058077.1"/>
    </source>
</evidence>
<evidence type="ECO:0000313" key="3">
    <source>
        <dbReference type="Proteomes" id="UP001628193"/>
    </source>
</evidence>